<protein>
    <submittedName>
        <fullName evidence="1">Uncharacterized protein</fullName>
    </submittedName>
</protein>
<gene>
    <name evidence="1" type="ORF">PV328_011517</name>
</gene>
<evidence type="ECO:0000313" key="1">
    <source>
        <dbReference type="EMBL" id="KAK0157827.1"/>
    </source>
</evidence>
<evidence type="ECO:0000313" key="2">
    <source>
        <dbReference type="Proteomes" id="UP001168990"/>
    </source>
</evidence>
<reference evidence="1" key="1">
    <citation type="journal article" date="2023" name="bioRxiv">
        <title>Scaffold-level genome assemblies of two parasitoid biocontrol wasps reveal the parthenogenesis mechanism and an associated novel virus.</title>
        <authorList>
            <person name="Inwood S."/>
            <person name="Skelly J."/>
            <person name="Guhlin J."/>
            <person name="Harrop T."/>
            <person name="Goldson S."/>
            <person name="Dearden P."/>
        </authorList>
    </citation>
    <scope>NUCLEOTIDE SEQUENCE</scope>
    <source>
        <strain evidence="1">Irish</strain>
        <tissue evidence="1">Whole body</tissue>
    </source>
</reference>
<dbReference type="EMBL" id="JAQQBS010001425">
    <property type="protein sequence ID" value="KAK0157827.1"/>
    <property type="molecule type" value="Genomic_DNA"/>
</dbReference>
<dbReference type="AlphaFoldDB" id="A0AA39C4U2"/>
<dbReference type="Proteomes" id="UP001168990">
    <property type="component" value="Unassembled WGS sequence"/>
</dbReference>
<comment type="caution">
    <text evidence="1">The sequence shown here is derived from an EMBL/GenBank/DDBJ whole genome shotgun (WGS) entry which is preliminary data.</text>
</comment>
<proteinExistence type="predicted"/>
<name>A0AA39C4U2_9HYME</name>
<keyword evidence="2" id="KW-1185">Reference proteome</keyword>
<reference evidence="1" key="2">
    <citation type="submission" date="2023-03" db="EMBL/GenBank/DDBJ databases">
        <authorList>
            <person name="Inwood S.N."/>
            <person name="Skelly J.G."/>
            <person name="Guhlin J."/>
            <person name="Harrop T.W.R."/>
            <person name="Goldson S.G."/>
            <person name="Dearden P.K."/>
        </authorList>
    </citation>
    <scope>NUCLEOTIDE SEQUENCE</scope>
    <source>
        <strain evidence="1">Irish</strain>
        <tissue evidence="1">Whole body</tissue>
    </source>
</reference>
<sequence length="223" mass="26664">MDSKVLPLMDLYNRITIRYVNELEGLKLPEVFESNQLVQDLEIAWNLMSDNIKNIDECLNIRNYETPVQLLHEKFEPFDNIHKIYENNFMMMLKYLSENKNESLLNAENKYKYNIGGIKSYFQQTLYTPFICAVEPIFFSYNKRVIKNSCRQKYNLSEYKLFSETLILNYIKHMTMILFNLKFIDKGNNIELLRHFLMEEYNTTLSRIFLLITENPAIACELL</sequence>
<accession>A0AA39C4U2</accession>
<organism evidence="1 2">
    <name type="scientific">Microctonus aethiopoides</name>
    <dbReference type="NCBI Taxonomy" id="144406"/>
    <lineage>
        <taxon>Eukaryota</taxon>
        <taxon>Metazoa</taxon>
        <taxon>Ecdysozoa</taxon>
        <taxon>Arthropoda</taxon>
        <taxon>Hexapoda</taxon>
        <taxon>Insecta</taxon>
        <taxon>Pterygota</taxon>
        <taxon>Neoptera</taxon>
        <taxon>Endopterygota</taxon>
        <taxon>Hymenoptera</taxon>
        <taxon>Apocrita</taxon>
        <taxon>Ichneumonoidea</taxon>
        <taxon>Braconidae</taxon>
        <taxon>Euphorinae</taxon>
        <taxon>Microctonus</taxon>
    </lineage>
</organism>